<dbReference type="EMBL" id="JAFMYW010000005">
    <property type="protein sequence ID" value="MBO0950622.1"/>
    <property type="molecule type" value="Genomic_DNA"/>
</dbReference>
<reference evidence="2 3" key="1">
    <citation type="submission" date="2021-03" db="EMBL/GenBank/DDBJ databases">
        <title>Fibrella sp. HMF5405 genome sequencing and assembly.</title>
        <authorList>
            <person name="Kang H."/>
            <person name="Kim H."/>
            <person name="Bae S."/>
            <person name="Joh K."/>
        </authorList>
    </citation>
    <scope>NUCLEOTIDE SEQUENCE [LARGE SCALE GENOMIC DNA]</scope>
    <source>
        <strain evidence="2 3">HMF5405</strain>
    </source>
</reference>
<gene>
    <name evidence="2" type="ORF">J2I46_18655</name>
</gene>
<keyword evidence="1" id="KW-0175">Coiled coil</keyword>
<evidence type="ECO:0000313" key="3">
    <source>
        <dbReference type="Proteomes" id="UP000664628"/>
    </source>
</evidence>
<proteinExistence type="predicted"/>
<evidence type="ECO:0000313" key="2">
    <source>
        <dbReference type="EMBL" id="MBO0950622.1"/>
    </source>
</evidence>
<feature type="coiled-coil region" evidence="1">
    <location>
        <begin position="410"/>
        <end position="444"/>
    </location>
</feature>
<evidence type="ECO:0000256" key="1">
    <source>
        <dbReference type="SAM" id="Coils"/>
    </source>
</evidence>
<protein>
    <submittedName>
        <fullName evidence="2">BZIP transcription factor</fullName>
    </submittedName>
</protein>
<keyword evidence="3" id="KW-1185">Reference proteome</keyword>
<sequence>MGQNTIFGYQAGSNNTAFGNTFIGALTGQANTVGENNTFLGNNAGKSNTTGTFNLFVGSNAGQANTIGQENLFFGAGSGFTNTSGRFNTFVGLNSGFGNVGGENNVFIGQRAGFSNNTGSFNLFMGSSTGYTNQSGVYNTFVGNGAGYANQIGNRNTFLGLNSGFRTVESDNVSVGYNAGLENTTGFQNTFIGTNAGVSSANPNLQNATAIGYGTLVAASNSVILGNGARVGIGTSAPQNKLDLVSSVANTSGLRLTNLRSNSPATVLNTTKFLTVDVNGDVVLGSINGSARISPGLWEAAGMFIQNSNAGGVLIGSGINQTPAGYKLYVAEGILTEKVKVAVKNTSDWSDKVFEAGYDLKSLPEVADYIRVNRHLPGVLSAAQMVAQGNDLHKTDAKLLEKIEELTLYLLQQQSALQVMRRENKRMQTQTRTMQQQIQQLLLNRTNK</sequence>
<comment type="caution">
    <text evidence="2">The sequence shown here is derived from an EMBL/GenBank/DDBJ whole genome shotgun (WGS) entry which is preliminary data.</text>
</comment>
<accession>A0ABS3JKV3</accession>
<organism evidence="2 3">
    <name type="scientific">Fibrella forsythiae</name>
    <dbReference type="NCBI Taxonomy" id="2817061"/>
    <lineage>
        <taxon>Bacteria</taxon>
        <taxon>Pseudomonadati</taxon>
        <taxon>Bacteroidota</taxon>
        <taxon>Cytophagia</taxon>
        <taxon>Cytophagales</taxon>
        <taxon>Spirosomataceae</taxon>
        <taxon>Fibrella</taxon>
    </lineage>
</organism>
<dbReference type="Proteomes" id="UP000664628">
    <property type="component" value="Unassembled WGS sequence"/>
</dbReference>
<name>A0ABS3JKV3_9BACT</name>